<dbReference type="AlphaFoldDB" id="A0A382D2S4"/>
<dbReference type="Gene3D" id="1.10.8.590">
    <property type="match status" value="1"/>
</dbReference>
<evidence type="ECO:0000256" key="4">
    <source>
        <dbReference type="ARBA" id="ARBA00022691"/>
    </source>
</evidence>
<dbReference type="GO" id="GO:0003723">
    <property type="term" value="F:RNA binding"/>
    <property type="evidence" value="ECO:0007669"/>
    <property type="project" value="InterPro"/>
</dbReference>
<proteinExistence type="inferred from homology"/>
<dbReference type="GO" id="GO:0008173">
    <property type="term" value="F:RNA methyltransferase activity"/>
    <property type="evidence" value="ECO:0007669"/>
    <property type="project" value="InterPro"/>
</dbReference>
<dbReference type="InterPro" id="IPR001537">
    <property type="entry name" value="SpoU_MeTrfase"/>
</dbReference>
<reference evidence="7" key="1">
    <citation type="submission" date="2018-05" db="EMBL/GenBank/DDBJ databases">
        <authorList>
            <person name="Lanie J.A."/>
            <person name="Ng W.-L."/>
            <person name="Kazmierczak K.M."/>
            <person name="Andrzejewski T.M."/>
            <person name="Davidsen T.M."/>
            <person name="Wayne K.J."/>
            <person name="Tettelin H."/>
            <person name="Glass J.I."/>
            <person name="Rusch D."/>
            <person name="Podicherti R."/>
            <person name="Tsui H.-C.T."/>
            <person name="Winkler M.E."/>
        </authorList>
    </citation>
    <scope>NUCLEOTIDE SEQUENCE</scope>
</reference>
<dbReference type="InterPro" id="IPR029028">
    <property type="entry name" value="Alpha/beta_knot_MTases"/>
</dbReference>
<name>A0A382D2S4_9ZZZZ</name>
<dbReference type="GO" id="GO:0002128">
    <property type="term" value="P:tRNA nucleoside ribose methylation"/>
    <property type="evidence" value="ECO:0007669"/>
    <property type="project" value="TreeGrafter"/>
</dbReference>
<dbReference type="Pfam" id="PF00588">
    <property type="entry name" value="SpoU_methylase"/>
    <property type="match status" value="1"/>
</dbReference>
<evidence type="ECO:0000313" key="7">
    <source>
        <dbReference type="EMBL" id="SVB32344.1"/>
    </source>
</evidence>
<dbReference type="InterPro" id="IPR029026">
    <property type="entry name" value="tRNA_m1G_MTases_N"/>
</dbReference>
<dbReference type="GO" id="GO:0005829">
    <property type="term" value="C:cytosol"/>
    <property type="evidence" value="ECO:0007669"/>
    <property type="project" value="TreeGrafter"/>
</dbReference>
<gene>
    <name evidence="7" type="ORF">METZ01_LOCUS185198</name>
</gene>
<keyword evidence="4" id="KW-0949">S-adenosyl-L-methionine</keyword>
<keyword evidence="3" id="KW-0808">Transferase</keyword>
<dbReference type="NCBIfam" id="TIGR00050">
    <property type="entry name" value="rRNA_methyl_1"/>
    <property type="match status" value="1"/>
</dbReference>
<dbReference type="CDD" id="cd18093">
    <property type="entry name" value="SpoU-like_TrmJ"/>
    <property type="match status" value="1"/>
</dbReference>
<feature type="domain" description="tRNA/rRNA methyltransferase SpoU type" evidence="6">
    <location>
        <begin position="5"/>
        <end position="154"/>
    </location>
</feature>
<dbReference type="EMBL" id="UINC01037205">
    <property type="protein sequence ID" value="SVB32344.1"/>
    <property type="molecule type" value="Genomic_DNA"/>
</dbReference>
<dbReference type="FunFam" id="3.40.1280.10:FF:000006">
    <property type="entry name" value="Uncharacterized tRNA/rRNA methyltransferase HI_0380"/>
    <property type="match status" value="1"/>
</dbReference>
<dbReference type="Gene3D" id="3.40.1280.10">
    <property type="match status" value="1"/>
</dbReference>
<evidence type="ECO:0000256" key="3">
    <source>
        <dbReference type="ARBA" id="ARBA00022679"/>
    </source>
</evidence>
<dbReference type="SUPFAM" id="SSF75217">
    <property type="entry name" value="alpha/beta knot"/>
    <property type="match status" value="1"/>
</dbReference>
<protein>
    <recommendedName>
        <fullName evidence="6">tRNA/rRNA methyltransferase SpoU type domain-containing protein</fullName>
    </recommendedName>
</protein>
<evidence type="ECO:0000259" key="6">
    <source>
        <dbReference type="Pfam" id="PF00588"/>
    </source>
</evidence>
<feature type="region of interest" description="Disordered" evidence="5">
    <location>
        <begin position="233"/>
        <end position="258"/>
    </location>
</feature>
<evidence type="ECO:0000256" key="5">
    <source>
        <dbReference type="SAM" id="MobiDB-lite"/>
    </source>
</evidence>
<sequence length="258" mass="27331">MSFPIRFVLYQPTHGGNVGASARAIKTMGFSDLVLVNPRNFPSADANARASGALDVLSAASVVSSLAEAVADCGLVVGASARRRRLGAPELSPAECAAELLAHCGQRPAAIVFGTERAGLSNAELDLCNATAYIPSNPKYSSLNLAMAVQVIAYELRVAQKVDDAAQDSESPPASSGDMELFYQHLKRVLLSTGFLKADNPRYLMRRLRRLFNRAQLDENELNIMRGILSAAAPGSGGSSDVSSNSQTVASEHPERPS</sequence>
<keyword evidence="2" id="KW-0489">Methyltransferase</keyword>
<feature type="compositionally biased region" description="Low complexity" evidence="5">
    <location>
        <begin position="233"/>
        <end position="251"/>
    </location>
</feature>
<dbReference type="PANTHER" id="PTHR42786:SF2">
    <property type="entry name" value="TRNA (CYTIDINE_URIDINE-2'-O-)-METHYLTRANSFERASE TRMJ"/>
    <property type="match status" value="1"/>
</dbReference>
<evidence type="ECO:0000256" key="2">
    <source>
        <dbReference type="ARBA" id="ARBA00022603"/>
    </source>
</evidence>
<accession>A0A382D2S4</accession>
<evidence type="ECO:0000256" key="1">
    <source>
        <dbReference type="ARBA" id="ARBA00007228"/>
    </source>
</evidence>
<organism evidence="7">
    <name type="scientific">marine metagenome</name>
    <dbReference type="NCBI Taxonomy" id="408172"/>
    <lineage>
        <taxon>unclassified sequences</taxon>
        <taxon>metagenomes</taxon>
        <taxon>ecological metagenomes</taxon>
    </lineage>
</organism>
<dbReference type="PANTHER" id="PTHR42786">
    <property type="entry name" value="TRNA/RRNA METHYLTRANSFERASE"/>
    <property type="match status" value="1"/>
</dbReference>
<comment type="similarity">
    <text evidence="1">Belongs to the class IV-like SAM-binding methyltransferase superfamily. RNA methyltransferase TrmH family.</text>
</comment>
<dbReference type="PIRSF" id="PIRSF004808">
    <property type="entry name" value="LasT"/>
    <property type="match status" value="1"/>
</dbReference>
<dbReference type="InterPro" id="IPR004384">
    <property type="entry name" value="RNA_MeTrfase_TrmJ/LasT"/>
</dbReference>